<dbReference type="SMART" id="SM00530">
    <property type="entry name" value="HTH_XRE"/>
    <property type="match status" value="1"/>
</dbReference>
<proteinExistence type="predicted"/>
<dbReference type="Proteomes" id="UP000014028">
    <property type="component" value="Unassembled WGS sequence"/>
</dbReference>
<dbReference type="InterPro" id="IPR001387">
    <property type="entry name" value="Cro/C1-type_HTH"/>
</dbReference>
<gene>
    <name evidence="2" type="ORF">IKC_06011</name>
</gene>
<dbReference type="InterPro" id="IPR010982">
    <property type="entry name" value="Lambda_DNA-bd_dom_sf"/>
</dbReference>
<evidence type="ECO:0000313" key="2">
    <source>
        <dbReference type="EMBL" id="EOQ04509.1"/>
    </source>
</evidence>
<dbReference type="Gene3D" id="1.10.260.40">
    <property type="entry name" value="lambda repressor-like DNA-binding domains"/>
    <property type="match status" value="1"/>
</dbReference>
<protein>
    <recommendedName>
        <fullName evidence="1">HTH cro/C1-type domain-containing protein</fullName>
    </recommendedName>
</protein>
<dbReference type="EMBL" id="AHFK01000088">
    <property type="protein sequence ID" value="EOQ04509.1"/>
    <property type="molecule type" value="Genomic_DNA"/>
</dbReference>
<accession>A0A9W5R237</accession>
<dbReference type="GO" id="GO:0003677">
    <property type="term" value="F:DNA binding"/>
    <property type="evidence" value="ECO:0007669"/>
    <property type="project" value="InterPro"/>
</dbReference>
<reference evidence="2 3" key="1">
    <citation type="submission" date="2012-12" db="EMBL/GenBank/DDBJ databases">
        <title>The Genome Sequence of Bacillus cereus VD184.</title>
        <authorList>
            <consortium name="The Broad Institute Genome Sequencing Platform"/>
            <consortium name="The Broad Institute Genome Sequencing Center for Infectious Disease"/>
            <person name="Feldgarden M."/>
            <person name="Van der Auwera G.A."/>
            <person name="Mahillon J."/>
            <person name="Duprez V."/>
            <person name="Timmery S."/>
            <person name="Mattelet C."/>
            <person name="Dierick K."/>
            <person name="Sun M."/>
            <person name="Yu Z."/>
            <person name="Zhu L."/>
            <person name="Hu X."/>
            <person name="Shank E.B."/>
            <person name="Swiecicka I."/>
            <person name="Hansen B.M."/>
            <person name="Andrup L."/>
            <person name="Walker B."/>
            <person name="Young S.K."/>
            <person name="Zeng Q."/>
            <person name="Gargeya S."/>
            <person name="Fitzgerald M."/>
            <person name="Haas B."/>
            <person name="Abouelleil A."/>
            <person name="Alvarado L."/>
            <person name="Arachchi H.M."/>
            <person name="Berlin A.M."/>
            <person name="Chapman S.B."/>
            <person name="Dewar J."/>
            <person name="Goldberg J."/>
            <person name="Griggs A."/>
            <person name="Gujja S."/>
            <person name="Hansen M."/>
            <person name="Howarth C."/>
            <person name="Imamovic A."/>
            <person name="Larimer J."/>
            <person name="McCowan C."/>
            <person name="Murphy C."/>
            <person name="Neiman D."/>
            <person name="Pearson M."/>
            <person name="Priest M."/>
            <person name="Roberts A."/>
            <person name="Saif S."/>
            <person name="Shea T."/>
            <person name="Sisk P."/>
            <person name="Sykes S."/>
            <person name="Wortman J."/>
            <person name="Nusbaum C."/>
            <person name="Birren B."/>
        </authorList>
    </citation>
    <scope>NUCLEOTIDE SEQUENCE [LARGE SCALE GENOMIC DNA]</scope>
    <source>
        <strain evidence="2 3">VD184</strain>
    </source>
</reference>
<dbReference type="Pfam" id="PF01381">
    <property type="entry name" value="HTH_3"/>
    <property type="match status" value="1"/>
</dbReference>
<sequence>MTVLREFREAKGLTVKEISDYSNIPIRTLYDVENGRKGLVAKRAQKIAEYLGEPVETLFFATYYRVKLE</sequence>
<dbReference type="CDD" id="cd00093">
    <property type="entry name" value="HTH_XRE"/>
    <property type="match status" value="1"/>
</dbReference>
<name>A0A9W5R237_BACCE</name>
<dbReference type="AlphaFoldDB" id="A0A9W5R237"/>
<evidence type="ECO:0000313" key="3">
    <source>
        <dbReference type="Proteomes" id="UP000014028"/>
    </source>
</evidence>
<evidence type="ECO:0000259" key="1">
    <source>
        <dbReference type="PROSITE" id="PS50943"/>
    </source>
</evidence>
<dbReference type="RefSeq" id="WP_016123659.1">
    <property type="nucleotide sequence ID" value="NZ_KB976840.1"/>
</dbReference>
<dbReference type="SUPFAM" id="SSF47413">
    <property type="entry name" value="lambda repressor-like DNA-binding domains"/>
    <property type="match status" value="1"/>
</dbReference>
<feature type="domain" description="HTH cro/C1-type" evidence="1">
    <location>
        <begin position="4"/>
        <end position="58"/>
    </location>
</feature>
<comment type="caution">
    <text evidence="2">The sequence shown here is derived from an EMBL/GenBank/DDBJ whole genome shotgun (WGS) entry which is preliminary data.</text>
</comment>
<dbReference type="PROSITE" id="PS50943">
    <property type="entry name" value="HTH_CROC1"/>
    <property type="match status" value="1"/>
</dbReference>
<organism evidence="2 3">
    <name type="scientific">Bacillus cereus VD184</name>
    <dbReference type="NCBI Taxonomy" id="1053242"/>
    <lineage>
        <taxon>Bacteria</taxon>
        <taxon>Bacillati</taxon>
        <taxon>Bacillota</taxon>
        <taxon>Bacilli</taxon>
        <taxon>Bacillales</taxon>
        <taxon>Bacillaceae</taxon>
        <taxon>Bacillus</taxon>
        <taxon>Bacillus cereus group</taxon>
    </lineage>
</organism>